<evidence type="ECO:0000313" key="2">
    <source>
        <dbReference type="EMBL" id="CBI11569.1"/>
    </source>
</evidence>
<comment type="caution">
    <text evidence="2">The sequence shown here is derived from an EMBL/GenBank/DDBJ whole genome shotgun (WGS) entry which is preliminary data.</text>
</comment>
<organism evidence="2">
    <name type="scientific">mine drainage metagenome</name>
    <dbReference type="NCBI Taxonomy" id="410659"/>
    <lineage>
        <taxon>unclassified sequences</taxon>
        <taxon>metagenomes</taxon>
        <taxon>ecological metagenomes</taxon>
    </lineage>
</organism>
<gene>
    <name evidence="2" type="ORF">CARN7_2403</name>
</gene>
<feature type="region of interest" description="Disordered" evidence="1">
    <location>
        <begin position="1"/>
        <end position="23"/>
    </location>
</feature>
<protein>
    <submittedName>
        <fullName evidence="2">Uncharacterized protein</fullName>
    </submittedName>
</protein>
<evidence type="ECO:0000256" key="1">
    <source>
        <dbReference type="SAM" id="MobiDB-lite"/>
    </source>
</evidence>
<name>E6QWE6_9ZZZZ</name>
<dbReference type="AlphaFoldDB" id="E6QWE6"/>
<proteinExistence type="predicted"/>
<reference evidence="2" key="1">
    <citation type="submission" date="2009-10" db="EMBL/GenBank/DDBJ databases">
        <title>Diversity of trophic interactions inside an arsenic-rich microbial ecosystem.</title>
        <authorList>
            <person name="Bertin P.N."/>
            <person name="Heinrich-Salmeron A."/>
            <person name="Pelletier E."/>
            <person name="Goulhen-Chollet F."/>
            <person name="Arsene-Ploetze F."/>
            <person name="Gallien S."/>
            <person name="Calteau A."/>
            <person name="Vallenet D."/>
            <person name="Casiot C."/>
            <person name="Chane-Woon-Ming B."/>
            <person name="Giloteaux L."/>
            <person name="Barakat M."/>
            <person name="Bonnefoy V."/>
            <person name="Bruneel O."/>
            <person name="Chandler M."/>
            <person name="Cleiss J."/>
            <person name="Duran R."/>
            <person name="Elbaz-Poulichet F."/>
            <person name="Fonknechten N."/>
            <person name="Lauga B."/>
            <person name="Mornico D."/>
            <person name="Ortet P."/>
            <person name="Schaeffer C."/>
            <person name="Siguier P."/>
            <person name="Alexander Thil Smith A."/>
            <person name="Van Dorsselaer A."/>
            <person name="Weissenbach J."/>
            <person name="Medigue C."/>
            <person name="Le Paslier D."/>
        </authorList>
    </citation>
    <scope>NUCLEOTIDE SEQUENCE</scope>
</reference>
<dbReference type="EMBL" id="CABR01000151">
    <property type="protein sequence ID" value="CBI11569.1"/>
    <property type="molecule type" value="Genomic_DNA"/>
</dbReference>
<accession>E6QWE6</accession>
<sequence>MSYFSALDGTGIPMRGNPIRSSGEEITAPKIAIMAELQQRKKQQRFGRMGSNTGGDCHALV</sequence>